<organism evidence="1">
    <name type="scientific">Siphoviridae sp. ct6d71</name>
    <dbReference type="NCBI Taxonomy" id="2826298"/>
    <lineage>
        <taxon>Viruses</taxon>
        <taxon>Duplodnaviria</taxon>
        <taxon>Heunggongvirae</taxon>
        <taxon>Uroviricota</taxon>
        <taxon>Caudoviricetes</taxon>
    </lineage>
</organism>
<dbReference type="EMBL" id="BK015797">
    <property type="protein sequence ID" value="DAE25392.1"/>
    <property type="molecule type" value="Genomic_DNA"/>
</dbReference>
<accession>A0A8S5R212</accession>
<protein>
    <submittedName>
        <fullName evidence="1">Uncharacterized protein</fullName>
    </submittedName>
</protein>
<proteinExistence type="predicted"/>
<evidence type="ECO:0000313" key="1">
    <source>
        <dbReference type="EMBL" id="DAE25392.1"/>
    </source>
</evidence>
<sequence length="36" mass="4242">MNIQGSFSSFDMCFLVLFSFSLERMGKYILHHVQNN</sequence>
<name>A0A8S5R212_9CAUD</name>
<reference evidence="1" key="1">
    <citation type="journal article" date="2021" name="Proc. Natl. Acad. Sci. U.S.A.">
        <title>A Catalog of Tens of Thousands of Viruses from Human Metagenomes Reveals Hidden Associations with Chronic Diseases.</title>
        <authorList>
            <person name="Tisza M.J."/>
            <person name="Buck C.B."/>
        </authorList>
    </citation>
    <scope>NUCLEOTIDE SEQUENCE</scope>
    <source>
        <strain evidence="1">Ct6d71</strain>
    </source>
</reference>